<dbReference type="GO" id="GO:0016872">
    <property type="term" value="F:intramolecular lyase activity"/>
    <property type="evidence" value="ECO:0007669"/>
    <property type="project" value="InterPro"/>
</dbReference>
<dbReference type="EMBL" id="KN846973">
    <property type="protein sequence ID" value="KIW78177.1"/>
    <property type="molecule type" value="Genomic_DNA"/>
</dbReference>
<dbReference type="GO" id="GO:0016117">
    <property type="term" value="P:carotenoid biosynthetic process"/>
    <property type="evidence" value="ECO:0007669"/>
    <property type="project" value="UniProtKB-KW"/>
</dbReference>
<gene>
    <name evidence="21" type="ORF">Z517_08010</name>
</gene>
<comment type="catalytic activity">
    <reaction evidence="18">
        <text>all-trans-lycopene = gamma-carotene</text>
        <dbReference type="Rhea" id="RHEA:32219"/>
        <dbReference type="ChEBI" id="CHEBI:15948"/>
        <dbReference type="ChEBI" id="CHEBI:27740"/>
        <dbReference type="EC" id="5.5.1.19"/>
    </reaction>
</comment>
<evidence type="ECO:0000256" key="16">
    <source>
        <dbReference type="ARBA" id="ARBA00023268"/>
    </source>
</evidence>
<comment type="pathway">
    <text evidence="4">Carotenoid biosynthesis; phytoene biosynthesis; all-trans-phytoene from geranylgeranyl diphosphate: step 1/1.</text>
</comment>
<keyword evidence="15" id="KW-0413">Isomerase</keyword>
<evidence type="ECO:0000256" key="12">
    <source>
        <dbReference type="ARBA" id="ARBA00022746"/>
    </source>
</evidence>
<comment type="similarity">
    <text evidence="6">In the C-terminal section; belongs to the phytoene/squalene synthase family.</text>
</comment>
<dbReference type="InterPro" id="IPR033904">
    <property type="entry name" value="Trans_IPPS_HH"/>
</dbReference>
<evidence type="ECO:0000256" key="8">
    <source>
        <dbReference type="ARBA" id="ARBA00012396"/>
    </source>
</evidence>
<evidence type="ECO:0000256" key="11">
    <source>
        <dbReference type="ARBA" id="ARBA00022692"/>
    </source>
</evidence>
<dbReference type="AlphaFoldDB" id="A0A0D2EVB8"/>
<organism evidence="21 22">
    <name type="scientific">Fonsecaea pedrosoi CBS 271.37</name>
    <dbReference type="NCBI Taxonomy" id="1442368"/>
    <lineage>
        <taxon>Eukaryota</taxon>
        <taxon>Fungi</taxon>
        <taxon>Dikarya</taxon>
        <taxon>Ascomycota</taxon>
        <taxon>Pezizomycotina</taxon>
        <taxon>Eurotiomycetes</taxon>
        <taxon>Chaetothyriomycetidae</taxon>
        <taxon>Chaetothyriales</taxon>
        <taxon>Herpotrichiellaceae</taxon>
        <taxon>Fonsecaea</taxon>
    </lineage>
</organism>
<evidence type="ECO:0000256" key="9">
    <source>
        <dbReference type="ARBA" id="ARBA00018909"/>
    </source>
</evidence>
<accession>A0A0D2EVB8</accession>
<dbReference type="InterPro" id="IPR002060">
    <property type="entry name" value="Squ/phyt_synthse"/>
</dbReference>
<dbReference type="GO" id="GO:0016020">
    <property type="term" value="C:membrane"/>
    <property type="evidence" value="ECO:0007669"/>
    <property type="project" value="UniProtKB-SubCell"/>
</dbReference>
<keyword evidence="22" id="KW-1185">Reference proteome</keyword>
<dbReference type="HOGENOM" id="CLU_012965_0_0_1"/>
<dbReference type="STRING" id="1442368.A0A0D2EVB8"/>
<dbReference type="InterPro" id="IPR019845">
    <property type="entry name" value="Squalene/phytoene_synthase_CS"/>
</dbReference>
<evidence type="ECO:0000256" key="17">
    <source>
        <dbReference type="ARBA" id="ARBA00029313"/>
    </source>
</evidence>
<keyword evidence="16" id="KW-0511">Multifunctional enzyme</keyword>
<dbReference type="CDD" id="cd00683">
    <property type="entry name" value="Trans_IPPS_HH"/>
    <property type="match status" value="1"/>
</dbReference>
<evidence type="ECO:0000256" key="14">
    <source>
        <dbReference type="ARBA" id="ARBA00023136"/>
    </source>
</evidence>
<dbReference type="InterPro" id="IPR017825">
    <property type="entry name" value="Lycopene_cyclase_dom"/>
</dbReference>
<evidence type="ECO:0000256" key="6">
    <source>
        <dbReference type="ARBA" id="ARBA00008406"/>
    </source>
</evidence>
<evidence type="ECO:0000313" key="22">
    <source>
        <dbReference type="Proteomes" id="UP000053029"/>
    </source>
</evidence>
<dbReference type="UniPathway" id="UPA00799">
    <property type="reaction ID" value="UER00773"/>
</dbReference>
<sequence>MSPKNIQPEESKGGENSPVKTKLKSAEQVEASKLQVNDAEEIMASLSTGRDPWDSYLIRTRIWTYPQHVVIGPTLFDIPAEEVFFFGIQTYISTCLQILLSKPVLTAIHLHNEADSLDPVGKSLLPWKRAGQLVFSLGLVVPILLRESNAEGHYMRLILIWACPVMLMLWTFAYQLLLTMPWTTTWLPIAAPTLYLWIVDTLALRRGTWSIESGTKLSIQVWPHLELEEAVFFLLTNTLIVWGATAFDNAVAILDSFPGNFPTVPGIPPPTLMFKALFLATSKYDTARLHGLRNAHTVLAKKSRSFYLASGVFVGRLRIDLILLYAFCRVADDLIDDAPSATEASKWVQYFTHFLDVAYSPKRDENRLQQALDPFPPKARSILRLLPTDKLPSAPLYSLLDGFRIDQKFFDAESRRNPPIATFADLERYASCVAGTVGELCLNLVYYHDPDQGTQTDTRQQCLTAGAKMGRALQYINIVRDVKTDADAGRCYIPSEWLDNSTQGLAVFRADQIALHRRTVLDVAFAIYAENRDAIEALPYYARGGIRVAVESYMEIGRVMRERMQQGRPLDFAGGGKKGRSSVPKPRRIWVGWKTMMGRRGAV</sequence>
<evidence type="ECO:0000256" key="1">
    <source>
        <dbReference type="ARBA" id="ARBA00001805"/>
    </source>
</evidence>
<feature type="region of interest" description="Disordered" evidence="19">
    <location>
        <begin position="1"/>
        <end position="24"/>
    </location>
</feature>
<dbReference type="Proteomes" id="UP000053029">
    <property type="component" value="Unassembled WGS sequence"/>
</dbReference>
<dbReference type="PROSITE" id="PS01045">
    <property type="entry name" value="SQUALEN_PHYTOEN_SYN_2"/>
    <property type="match status" value="1"/>
</dbReference>
<dbReference type="EC" id="5.5.1.19" evidence="7"/>
<dbReference type="SFLD" id="SFLDG01212">
    <property type="entry name" value="Phytoene_synthase_like"/>
    <property type="match status" value="1"/>
</dbReference>
<evidence type="ECO:0000256" key="3">
    <source>
        <dbReference type="ARBA" id="ARBA00005089"/>
    </source>
</evidence>
<proteinExistence type="inferred from homology"/>
<comment type="similarity">
    <text evidence="5">In the N-terminal section; belongs to the lycopene beta-cyclase family.</text>
</comment>
<dbReference type="GO" id="GO:0004311">
    <property type="term" value="F:geranylgeranyl diphosphate synthase activity"/>
    <property type="evidence" value="ECO:0007669"/>
    <property type="project" value="InterPro"/>
</dbReference>
<evidence type="ECO:0000256" key="20">
    <source>
        <dbReference type="SAM" id="Phobius"/>
    </source>
</evidence>
<dbReference type="InterPro" id="IPR008949">
    <property type="entry name" value="Isoprenoid_synthase_dom_sf"/>
</dbReference>
<evidence type="ECO:0000256" key="5">
    <source>
        <dbReference type="ARBA" id="ARBA00008247"/>
    </source>
</evidence>
<evidence type="ECO:0000256" key="7">
    <source>
        <dbReference type="ARBA" id="ARBA00012242"/>
    </source>
</evidence>
<evidence type="ECO:0000256" key="13">
    <source>
        <dbReference type="ARBA" id="ARBA00022989"/>
    </source>
</evidence>
<evidence type="ECO:0000256" key="10">
    <source>
        <dbReference type="ARBA" id="ARBA00022679"/>
    </source>
</evidence>
<dbReference type="OrthoDB" id="7777654at2759"/>
<dbReference type="PROSITE" id="PS01044">
    <property type="entry name" value="SQUALEN_PHYTOEN_SYN_1"/>
    <property type="match status" value="1"/>
</dbReference>
<dbReference type="SFLD" id="SFLDS00005">
    <property type="entry name" value="Isoprenoid_Synthase_Type_I"/>
    <property type="match status" value="1"/>
</dbReference>
<dbReference type="InterPro" id="IPR044843">
    <property type="entry name" value="Trans_IPPS_bact-type"/>
</dbReference>
<comment type="catalytic activity">
    <reaction evidence="17">
        <text>gamma-carotene = all-trans-beta-carotene</text>
        <dbReference type="Rhea" id="RHEA:32239"/>
        <dbReference type="ChEBI" id="CHEBI:17579"/>
        <dbReference type="ChEBI" id="CHEBI:27740"/>
        <dbReference type="EC" id="5.5.1.19"/>
    </reaction>
</comment>
<comment type="subcellular location">
    <subcellularLocation>
        <location evidence="2">Membrane</location>
        <topology evidence="2">Multi-pass membrane protein</topology>
    </subcellularLocation>
</comment>
<dbReference type="EC" id="2.5.1.32" evidence="8"/>
<dbReference type="VEuPathDB" id="FungiDB:Z517_08010"/>
<dbReference type="UniPathway" id="UPA00802"/>
<comment type="catalytic activity">
    <reaction evidence="1">
        <text>2 (2E,6E,10E)-geranylgeranyl diphosphate = 15-cis-phytoene + 2 diphosphate</text>
        <dbReference type="Rhea" id="RHEA:34475"/>
        <dbReference type="ChEBI" id="CHEBI:27787"/>
        <dbReference type="ChEBI" id="CHEBI:33019"/>
        <dbReference type="ChEBI" id="CHEBI:58756"/>
        <dbReference type="EC" id="2.5.1.32"/>
    </reaction>
</comment>
<keyword evidence="13 20" id="KW-1133">Transmembrane helix</keyword>
<evidence type="ECO:0000256" key="2">
    <source>
        <dbReference type="ARBA" id="ARBA00004141"/>
    </source>
</evidence>
<keyword evidence="11 20" id="KW-0812">Transmembrane</keyword>
<name>A0A0D2EVB8_9EURO</name>
<dbReference type="GO" id="GO:0045436">
    <property type="term" value="F:lycopene beta cyclase activity"/>
    <property type="evidence" value="ECO:0007669"/>
    <property type="project" value="UniProtKB-ARBA"/>
</dbReference>
<dbReference type="RefSeq" id="XP_013281985.1">
    <property type="nucleotide sequence ID" value="XM_013426531.1"/>
</dbReference>
<protein>
    <recommendedName>
        <fullName evidence="9">Bifunctional lycopene cyclase/phytoene synthase</fullName>
        <ecNumber evidence="8">2.5.1.32</ecNumber>
        <ecNumber evidence="7">5.5.1.19</ecNumber>
    </recommendedName>
</protein>
<dbReference type="Pfam" id="PF00494">
    <property type="entry name" value="SQS_PSY"/>
    <property type="match status" value="1"/>
</dbReference>
<evidence type="ECO:0000256" key="18">
    <source>
        <dbReference type="ARBA" id="ARBA00029335"/>
    </source>
</evidence>
<comment type="pathway">
    <text evidence="3">Carotenoid biosynthesis; beta-carotene biosynthesis.</text>
</comment>
<dbReference type="GeneID" id="25307500"/>
<dbReference type="PANTHER" id="PTHR31480">
    <property type="entry name" value="BIFUNCTIONAL LYCOPENE CYCLASE/PHYTOENE SYNTHASE"/>
    <property type="match status" value="1"/>
</dbReference>
<evidence type="ECO:0000256" key="15">
    <source>
        <dbReference type="ARBA" id="ARBA00023235"/>
    </source>
</evidence>
<dbReference type="SFLD" id="SFLDG01018">
    <property type="entry name" value="Squalene/Phytoene_Synthase_Lik"/>
    <property type="match status" value="1"/>
</dbReference>
<reference evidence="21 22" key="1">
    <citation type="submission" date="2015-01" db="EMBL/GenBank/DDBJ databases">
        <title>The Genome Sequence of Fonsecaea pedrosoi CBS 271.37.</title>
        <authorList>
            <consortium name="The Broad Institute Genomics Platform"/>
            <person name="Cuomo C."/>
            <person name="de Hoog S."/>
            <person name="Gorbushina A."/>
            <person name="Stielow B."/>
            <person name="Teixiera M."/>
            <person name="Abouelleil A."/>
            <person name="Chapman S.B."/>
            <person name="Priest M."/>
            <person name="Young S.K."/>
            <person name="Wortman J."/>
            <person name="Nusbaum C."/>
            <person name="Birren B."/>
        </authorList>
    </citation>
    <scope>NUCLEOTIDE SEQUENCE [LARGE SCALE GENOMIC DNA]</scope>
    <source>
        <strain evidence="21 22">CBS 271.37</strain>
    </source>
</reference>
<feature type="transmembrane region" description="Helical" evidence="20">
    <location>
        <begin position="157"/>
        <end position="177"/>
    </location>
</feature>
<dbReference type="GO" id="GO:0051996">
    <property type="term" value="F:squalene synthase [NAD(P)H] activity"/>
    <property type="evidence" value="ECO:0007669"/>
    <property type="project" value="InterPro"/>
</dbReference>
<dbReference type="Gene3D" id="1.10.600.10">
    <property type="entry name" value="Farnesyl Diphosphate Synthase"/>
    <property type="match status" value="1"/>
</dbReference>
<evidence type="ECO:0000256" key="19">
    <source>
        <dbReference type="SAM" id="MobiDB-lite"/>
    </source>
</evidence>
<dbReference type="NCBIfam" id="TIGR03462">
    <property type="entry name" value="CarR_dom_SF"/>
    <property type="match status" value="2"/>
</dbReference>
<keyword evidence="10" id="KW-0808">Transferase</keyword>
<evidence type="ECO:0000256" key="4">
    <source>
        <dbReference type="ARBA" id="ARBA00005172"/>
    </source>
</evidence>
<evidence type="ECO:0000313" key="21">
    <source>
        <dbReference type="EMBL" id="KIW78177.1"/>
    </source>
</evidence>
<keyword evidence="14 20" id="KW-0472">Membrane</keyword>
<dbReference type="SUPFAM" id="SSF48576">
    <property type="entry name" value="Terpenoid synthases"/>
    <property type="match status" value="1"/>
</dbReference>
<keyword evidence="12" id="KW-0125">Carotenoid biosynthesis</keyword>